<evidence type="ECO:0000313" key="3">
    <source>
        <dbReference type="Proteomes" id="UP001249851"/>
    </source>
</evidence>
<comment type="caution">
    <text evidence="2">The sequence shown here is derived from an EMBL/GenBank/DDBJ whole genome shotgun (WGS) entry which is preliminary data.</text>
</comment>
<dbReference type="Pfam" id="PF13873">
    <property type="entry name" value="Myb_DNA-bind_5"/>
    <property type="match status" value="1"/>
</dbReference>
<name>A0AAD9QGD6_ACRCE</name>
<evidence type="ECO:0000313" key="2">
    <source>
        <dbReference type="EMBL" id="KAK2560833.1"/>
    </source>
</evidence>
<dbReference type="AlphaFoldDB" id="A0AAD9QGD6"/>
<dbReference type="InterPro" id="IPR028002">
    <property type="entry name" value="Myb_DNA-bind_5"/>
</dbReference>
<sequence>MASNVATVSQMQQAKQKRPCKTNWSDLETVLTEKVEENLDLIRFKFSNKVTNAKKNATWLEITEAVNANGVAYRIVQEVWDKWKNLTSTAKKEFSVFRKQ</sequence>
<dbReference type="EMBL" id="JARQWQ010000035">
    <property type="protein sequence ID" value="KAK2560833.1"/>
    <property type="molecule type" value="Genomic_DNA"/>
</dbReference>
<keyword evidence="3" id="KW-1185">Reference proteome</keyword>
<proteinExistence type="predicted"/>
<organism evidence="2 3">
    <name type="scientific">Acropora cervicornis</name>
    <name type="common">Staghorn coral</name>
    <dbReference type="NCBI Taxonomy" id="6130"/>
    <lineage>
        <taxon>Eukaryota</taxon>
        <taxon>Metazoa</taxon>
        <taxon>Cnidaria</taxon>
        <taxon>Anthozoa</taxon>
        <taxon>Hexacorallia</taxon>
        <taxon>Scleractinia</taxon>
        <taxon>Astrocoeniina</taxon>
        <taxon>Acroporidae</taxon>
        <taxon>Acropora</taxon>
    </lineage>
</organism>
<protein>
    <recommendedName>
        <fullName evidence="1">Myb/SANT-like DNA-binding domain-containing protein</fullName>
    </recommendedName>
</protein>
<reference evidence="2" key="1">
    <citation type="journal article" date="2023" name="G3 (Bethesda)">
        <title>Whole genome assembly and annotation of the endangered Caribbean coral Acropora cervicornis.</title>
        <authorList>
            <person name="Selwyn J.D."/>
            <person name="Vollmer S.V."/>
        </authorList>
    </citation>
    <scope>NUCLEOTIDE SEQUENCE</scope>
    <source>
        <strain evidence="2">K2</strain>
    </source>
</reference>
<dbReference type="Proteomes" id="UP001249851">
    <property type="component" value="Unassembled WGS sequence"/>
</dbReference>
<reference evidence="2" key="2">
    <citation type="journal article" date="2023" name="Science">
        <title>Genomic signatures of disease resistance in endangered staghorn corals.</title>
        <authorList>
            <person name="Vollmer S.V."/>
            <person name="Selwyn J.D."/>
            <person name="Despard B.A."/>
            <person name="Roesel C.L."/>
        </authorList>
    </citation>
    <scope>NUCLEOTIDE SEQUENCE</scope>
    <source>
        <strain evidence="2">K2</strain>
    </source>
</reference>
<gene>
    <name evidence="2" type="ORF">P5673_016643</name>
</gene>
<feature type="domain" description="Myb/SANT-like DNA-binding" evidence="1">
    <location>
        <begin position="21"/>
        <end position="94"/>
    </location>
</feature>
<evidence type="ECO:0000259" key="1">
    <source>
        <dbReference type="Pfam" id="PF13873"/>
    </source>
</evidence>
<accession>A0AAD9QGD6</accession>